<keyword evidence="7" id="KW-1185">Reference proteome</keyword>
<keyword evidence="5 6" id="KW-0472">Membrane</keyword>
<feature type="transmembrane region" description="Helical" evidence="6">
    <location>
        <begin position="41"/>
        <end position="60"/>
    </location>
</feature>
<dbReference type="AlphaFoldDB" id="A0A183C7F6"/>
<evidence type="ECO:0000256" key="6">
    <source>
        <dbReference type="RuleBase" id="RU280813"/>
    </source>
</evidence>
<accession>A0A183C7F6</accession>
<evidence type="ECO:0000313" key="7">
    <source>
        <dbReference type="Proteomes" id="UP000050741"/>
    </source>
</evidence>
<name>A0A183C7F6_GLOPA</name>
<evidence type="ECO:0000256" key="2">
    <source>
        <dbReference type="ARBA" id="ARBA00005692"/>
    </source>
</evidence>
<keyword evidence="4 6" id="KW-1133">Transmembrane helix</keyword>
<dbReference type="PANTHER" id="PTHR31552">
    <property type="entry name" value="SERPENTINE RECEPTOR CLASS GAMMA"/>
    <property type="match status" value="1"/>
</dbReference>
<comment type="caution">
    <text evidence="6">Lacks conserved residue(s) required for the propagation of feature annotation.</text>
</comment>
<keyword evidence="3 6" id="KW-0812">Transmembrane</keyword>
<evidence type="ECO:0000256" key="1">
    <source>
        <dbReference type="ARBA" id="ARBA00004141"/>
    </source>
</evidence>
<proteinExistence type="inferred from homology"/>
<evidence type="ECO:0000313" key="8">
    <source>
        <dbReference type="WBParaSite" id="GPLIN_000880200"/>
    </source>
</evidence>
<reference evidence="8" key="3">
    <citation type="submission" date="2016-06" db="UniProtKB">
        <authorList>
            <consortium name="WormBaseParasite"/>
        </authorList>
    </citation>
    <scope>IDENTIFICATION</scope>
</reference>
<comment type="similarity">
    <text evidence="2 6">Belongs to the nematode receptor-like protein srg family.</text>
</comment>
<evidence type="ECO:0000256" key="5">
    <source>
        <dbReference type="ARBA" id="ARBA00023136"/>
    </source>
</evidence>
<dbReference type="Proteomes" id="UP000050741">
    <property type="component" value="Unassembled WGS sequence"/>
</dbReference>
<dbReference type="WBParaSite" id="GPLIN_000880200">
    <property type="protein sequence ID" value="GPLIN_000880200"/>
    <property type="gene ID" value="GPLIN_000880200"/>
</dbReference>
<dbReference type="GO" id="GO:0007606">
    <property type="term" value="P:sensory perception of chemical stimulus"/>
    <property type="evidence" value="ECO:0007669"/>
    <property type="project" value="UniProtKB-UniRule"/>
</dbReference>
<evidence type="ECO:0000256" key="3">
    <source>
        <dbReference type="ARBA" id="ARBA00022692"/>
    </source>
</evidence>
<reference evidence="7" key="2">
    <citation type="submission" date="2014-05" db="EMBL/GenBank/DDBJ databases">
        <title>The genome and life-stage specific transcriptomes of Globodera pallida elucidate key aspects of plant parasitism by a cyst nematode.</title>
        <authorList>
            <person name="Cotton J.A."/>
            <person name="Lilley C.J."/>
            <person name="Jones L.M."/>
            <person name="Kikuchi T."/>
            <person name="Reid A.J."/>
            <person name="Thorpe P."/>
            <person name="Tsai I.J."/>
            <person name="Beasley H."/>
            <person name="Blok V."/>
            <person name="Cock P.J.A."/>
            <person name="Van den Akker S.E."/>
            <person name="Holroyd N."/>
            <person name="Hunt M."/>
            <person name="Mantelin S."/>
            <person name="Naghra H."/>
            <person name="Pain A."/>
            <person name="Palomares-Rius J.E."/>
            <person name="Zarowiecki M."/>
            <person name="Berriman M."/>
            <person name="Jones J.T."/>
            <person name="Urwin P.E."/>
        </authorList>
    </citation>
    <scope>NUCLEOTIDE SEQUENCE [LARGE SCALE GENOMIC DNA]</scope>
    <source>
        <strain evidence="7">Lindley</strain>
    </source>
</reference>
<protein>
    <recommendedName>
        <fullName evidence="6">Serpentine receptor class gamma</fullName>
    </recommendedName>
</protein>
<dbReference type="GO" id="GO:0004888">
    <property type="term" value="F:transmembrane signaling receptor activity"/>
    <property type="evidence" value="ECO:0007669"/>
    <property type="project" value="InterPro"/>
</dbReference>
<comment type="subcellular location">
    <subcellularLocation>
        <location evidence="1">Membrane</location>
        <topology evidence="1">Multi-pass membrane protein</topology>
    </subcellularLocation>
</comment>
<evidence type="ECO:0000256" key="4">
    <source>
        <dbReference type="ARBA" id="ARBA00022989"/>
    </source>
</evidence>
<sequence>MYYFLNGYTFQANLLATTFILLNRLTAIAMPIKLEKLWKKFLPLITIFVYLVPTFSYWPIFKMNAIVGLRDPNSTTDQGFFVYEAGDAPINHYQIPYKKHLKKVRRNGNNNGDQIEKKLLVYALATFLGHAFVASHFVITHIWLVDDFKARIMTGSYYPLILDTGSS</sequence>
<dbReference type="PANTHER" id="PTHR31552:SF8">
    <property type="entry name" value="SERPENTINE RECEPTOR CLASS GAMMA"/>
    <property type="match status" value="1"/>
</dbReference>
<feature type="transmembrane region" description="Helical" evidence="6">
    <location>
        <begin position="119"/>
        <end position="144"/>
    </location>
</feature>
<dbReference type="GO" id="GO:0016020">
    <property type="term" value="C:membrane"/>
    <property type="evidence" value="ECO:0007669"/>
    <property type="project" value="UniProtKB-SubCell"/>
</dbReference>
<feature type="transmembrane region" description="Helical" evidence="6">
    <location>
        <begin position="12"/>
        <end position="29"/>
    </location>
</feature>
<organism evidence="7 8">
    <name type="scientific">Globodera pallida</name>
    <name type="common">Potato cyst nematode worm</name>
    <name type="synonym">Heterodera pallida</name>
    <dbReference type="NCBI Taxonomy" id="36090"/>
    <lineage>
        <taxon>Eukaryota</taxon>
        <taxon>Metazoa</taxon>
        <taxon>Ecdysozoa</taxon>
        <taxon>Nematoda</taxon>
        <taxon>Chromadorea</taxon>
        <taxon>Rhabditida</taxon>
        <taxon>Tylenchina</taxon>
        <taxon>Tylenchomorpha</taxon>
        <taxon>Tylenchoidea</taxon>
        <taxon>Heteroderidae</taxon>
        <taxon>Heteroderinae</taxon>
        <taxon>Globodera</taxon>
    </lineage>
</organism>
<dbReference type="Pfam" id="PF02118">
    <property type="entry name" value="Srg"/>
    <property type="match status" value="1"/>
</dbReference>
<dbReference type="InterPro" id="IPR000609">
    <property type="entry name" value="7TM_GPCR_serpentine_rcpt_Srg"/>
</dbReference>
<reference evidence="7" key="1">
    <citation type="submission" date="2013-12" db="EMBL/GenBank/DDBJ databases">
        <authorList>
            <person name="Aslett M."/>
        </authorList>
    </citation>
    <scope>NUCLEOTIDE SEQUENCE [LARGE SCALE GENOMIC DNA]</scope>
    <source>
        <strain evidence="7">Lindley</strain>
    </source>
</reference>